<dbReference type="InterPro" id="IPR018846">
    <property type="entry name" value="Beta-prop_RSE1/DDB1/CPSF1_1st"/>
</dbReference>
<reference evidence="6 7" key="1">
    <citation type="submission" date="2024-04" db="EMBL/GenBank/DDBJ databases">
        <title>genome sequences of Mucor flavus KT1a and Helicostylum pulchrum KT1b strains isolation_sourced from the surface of a dry-aged beef.</title>
        <authorList>
            <person name="Toyotome T."/>
            <person name="Hosono M."/>
            <person name="Torimaru M."/>
            <person name="Fukuda K."/>
            <person name="Mikami N."/>
        </authorList>
    </citation>
    <scope>NUCLEOTIDE SEQUENCE [LARGE SCALE GENOMIC DNA]</scope>
    <source>
        <strain evidence="6 7">KT1b</strain>
    </source>
</reference>
<dbReference type="Gene3D" id="2.130.10.10">
    <property type="entry name" value="YVTN repeat-like/Quinoprotein amine dehydrogenase"/>
    <property type="match status" value="3"/>
</dbReference>
<evidence type="ECO:0000256" key="2">
    <source>
        <dbReference type="ARBA" id="ARBA00023242"/>
    </source>
</evidence>
<evidence type="ECO:0008006" key="8">
    <source>
        <dbReference type="Google" id="ProtNLM"/>
    </source>
</evidence>
<dbReference type="SUPFAM" id="SSF50969">
    <property type="entry name" value="YVTN repeat-like/Quinoprotein amine dehydrogenase"/>
    <property type="match status" value="1"/>
</dbReference>
<dbReference type="InterPro" id="IPR011044">
    <property type="entry name" value="Quino_amine_DH_bsu"/>
</dbReference>
<sequence length="1081" mass="119460">MSKHHVVTTLNPATAVTCATKGYFVNASIESLIDQQTSSIFLLTEQNCFTVLSFDAKKESIITEGHGMIETNARNTDQPIATILDPKTNTILVSAFTGILFAIPMSKGNGKTKSNSRGNRFNPSAMRTREYDILSIVSLRGIHVSAMAVLSGETNELKTIKTFKYKQGTNEVAEVPKLTVKVEATTHTLISVPDPIGGVLAIGEYIISYHDLSLSPGSTKELSIDLVTVTAYTFLKNSDQCILGDSEGYLYVLTLKTTNMKVVGITSNVIGQSSIPHTIIDLGNGLLYIGSTQGDSSVIRLVPNALRKYTIEPVSSFLNLGPIVDFCLFDYDGHGEQTMICCSGTDKEGSLRIVENGVGFVEEFQLNIPLLNKVWNLGTNTLVLTTALETIVLKAAGNKPDKLTEYQTYSKLVLDQDTLDIALTTNKRNIVQVTTNSIRLVQDDEHGLLVAEWVPPNNQKISIARVNTTQCVVCCDKGTLVYLDITDNALLLKCVKQFPDIACIHLSPKHENGTGHDFVTIGMWSQSMIKILQLPDLNPVLEHTLDSVTGPKDVLVITLEKILYLLVLLGDGQILTSRIAFNDLKAVLSDSRQTMVGTYCTAMYPFVHGGEQKIFITGIRPTIVTSWHRKLFFSAVNLKNVYAITPFYGMIVLMTEHKLSFGHTDTTQKLHHTKIKLNDEMPIRIQYSSATKLLAVGSIQSEKDINNGFIKHIGKIQILDAQTFHALDTYTLPNNEIVESMTMATFAAYPNQDFLFVGTVIENPDDPNKNLGRILVFDIKERKCELLEQIKLPGVVYSLKSFQNSVVACVNGSIFCLQRFQPDFPLGERVDFKSEIHNNTVALSLDTNGDRVLVADLMQSVSVLTMTNKDPLSLKLLALDSQPAWMTAVKFVNENVYIGADNKNNVFTLSLDPSRQSNQRLNQSGIMKLELEGGYHVGSHINCFKQDILSDMLSNAPATTQHDENDITSQITATESSFTYATVHGSIGTIKTISENSFHFFKQIQSSILKESGNIGGLDHTAWRSYKSRTHSTEESNYLDGDLLKSFQQMNAFSKQRVIESLPSSIYKASDIENFIRTLVA</sequence>
<dbReference type="Pfam" id="PF03178">
    <property type="entry name" value="CPSF_A"/>
    <property type="match status" value="1"/>
</dbReference>
<dbReference type="InterPro" id="IPR050358">
    <property type="entry name" value="RSE1/DDB1/CFT1"/>
</dbReference>
<dbReference type="Gene3D" id="1.10.150.910">
    <property type="match status" value="1"/>
</dbReference>
<keyword evidence="7" id="KW-1185">Reference proteome</keyword>
<feature type="domain" description="RSE1/DDB1/CPSF1 C-terminal" evidence="3">
    <location>
        <begin position="715"/>
        <end position="1048"/>
    </location>
</feature>
<dbReference type="PANTHER" id="PTHR10644">
    <property type="entry name" value="DNA REPAIR/RNA PROCESSING CPSF FAMILY"/>
    <property type="match status" value="1"/>
</dbReference>
<proteinExistence type="predicted"/>
<evidence type="ECO:0000259" key="4">
    <source>
        <dbReference type="Pfam" id="PF10433"/>
    </source>
</evidence>
<evidence type="ECO:0000259" key="3">
    <source>
        <dbReference type="Pfam" id="PF03178"/>
    </source>
</evidence>
<evidence type="ECO:0000259" key="5">
    <source>
        <dbReference type="Pfam" id="PF23726"/>
    </source>
</evidence>
<dbReference type="EMBL" id="BAABUJ010000010">
    <property type="protein sequence ID" value="GAA5798570.1"/>
    <property type="molecule type" value="Genomic_DNA"/>
</dbReference>
<keyword evidence="2" id="KW-0539">Nucleus</keyword>
<dbReference type="InterPro" id="IPR058543">
    <property type="entry name" value="Beta-prop_RSE1/DDB1/CPSF1_2nd"/>
</dbReference>
<comment type="caution">
    <text evidence="6">The sequence shown here is derived from an EMBL/GenBank/DDBJ whole genome shotgun (WGS) entry which is preliminary data.</text>
</comment>
<dbReference type="Pfam" id="PF23726">
    <property type="entry name" value="Beta-prop_RSE1_2nd"/>
    <property type="match status" value="1"/>
</dbReference>
<dbReference type="Proteomes" id="UP001476247">
    <property type="component" value="Unassembled WGS sequence"/>
</dbReference>
<name>A0ABP9XUU7_9FUNG</name>
<dbReference type="SUPFAM" id="SSF50978">
    <property type="entry name" value="WD40 repeat-like"/>
    <property type="match status" value="1"/>
</dbReference>
<dbReference type="InterPro" id="IPR004871">
    <property type="entry name" value="RSE1/DDB1/CPSF1_C"/>
</dbReference>
<accession>A0ABP9XUU7</accession>
<dbReference type="InterPro" id="IPR036322">
    <property type="entry name" value="WD40_repeat_dom_sf"/>
</dbReference>
<organism evidence="6 7">
    <name type="scientific">Helicostylum pulchrum</name>
    <dbReference type="NCBI Taxonomy" id="562976"/>
    <lineage>
        <taxon>Eukaryota</taxon>
        <taxon>Fungi</taxon>
        <taxon>Fungi incertae sedis</taxon>
        <taxon>Mucoromycota</taxon>
        <taxon>Mucoromycotina</taxon>
        <taxon>Mucoromycetes</taxon>
        <taxon>Mucorales</taxon>
        <taxon>Mucorineae</taxon>
        <taxon>Mucoraceae</taxon>
        <taxon>Helicostylum</taxon>
    </lineage>
</organism>
<comment type="subcellular location">
    <subcellularLocation>
        <location evidence="1">Nucleus</location>
    </subcellularLocation>
</comment>
<feature type="domain" description="RSE1/DDB1/CPSF1 second beta-propeller" evidence="5">
    <location>
        <begin position="367"/>
        <end position="659"/>
    </location>
</feature>
<dbReference type="InterPro" id="IPR015943">
    <property type="entry name" value="WD40/YVTN_repeat-like_dom_sf"/>
</dbReference>
<evidence type="ECO:0000256" key="1">
    <source>
        <dbReference type="ARBA" id="ARBA00004123"/>
    </source>
</evidence>
<feature type="domain" description="RSE1/DDB1/CPSF1 first beta-propeller" evidence="4">
    <location>
        <begin position="15"/>
        <end position="304"/>
    </location>
</feature>
<evidence type="ECO:0000313" key="7">
    <source>
        <dbReference type="Proteomes" id="UP001476247"/>
    </source>
</evidence>
<dbReference type="Pfam" id="PF10433">
    <property type="entry name" value="Beta-prop_RSE1_1st"/>
    <property type="match status" value="1"/>
</dbReference>
<evidence type="ECO:0000313" key="6">
    <source>
        <dbReference type="EMBL" id="GAA5798570.1"/>
    </source>
</evidence>
<protein>
    <recommendedName>
        <fullName evidence="8">DNA damage-binding protein 1</fullName>
    </recommendedName>
</protein>
<gene>
    <name evidence="6" type="ORF">HPULCUR_003975</name>
</gene>